<dbReference type="InterPro" id="IPR010917">
    <property type="entry name" value="TonB_rcpt_CS"/>
</dbReference>
<keyword evidence="2" id="KW-0472">Membrane</keyword>
<keyword evidence="7" id="KW-1185">Reference proteome</keyword>
<feature type="domain" description="TonB-dependent transporter Oar-like beta-barrel" evidence="5">
    <location>
        <begin position="283"/>
        <end position="1237"/>
    </location>
</feature>
<keyword evidence="4" id="KW-0732">Signal</keyword>
<evidence type="ECO:0000313" key="6">
    <source>
        <dbReference type="EMBL" id="AXC14879.1"/>
    </source>
</evidence>
<organism evidence="6 7">
    <name type="scientific">Acidisarcina polymorpha</name>
    <dbReference type="NCBI Taxonomy" id="2211140"/>
    <lineage>
        <taxon>Bacteria</taxon>
        <taxon>Pseudomonadati</taxon>
        <taxon>Acidobacteriota</taxon>
        <taxon>Terriglobia</taxon>
        <taxon>Terriglobales</taxon>
        <taxon>Acidobacteriaceae</taxon>
        <taxon>Acidisarcina</taxon>
    </lineage>
</organism>
<proteinExistence type="predicted"/>
<dbReference type="Pfam" id="PF25183">
    <property type="entry name" value="OMP_b-brl_4"/>
    <property type="match status" value="1"/>
</dbReference>
<dbReference type="SUPFAM" id="SSF49452">
    <property type="entry name" value="Starch-binding domain-like"/>
    <property type="match status" value="1"/>
</dbReference>
<dbReference type="Gene3D" id="2.60.40.1120">
    <property type="entry name" value="Carboxypeptidase-like, regulatory domain"/>
    <property type="match status" value="1"/>
</dbReference>
<feature type="signal peptide" evidence="4">
    <location>
        <begin position="1"/>
        <end position="27"/>
    </location>
</feature>
<gene>
    <name evidence="6" type="ORF">ACPOL_5631</name>
</gene>
<evidence type="ECO:0000259" key="5">
    <source>
        <dbReference type="Pfam" id="PF25183"/>
    </source>
</evidence>
<dbReference type="Proteomes" id="UP000253606">
    <property type="component" value="Chromosome"/>
</dbReference>
<dbReference type="GO" id="GO:0030246">
    <property type="term" value="F:carbohydrate binding"/>
    <property type="evidence" value="ECO:0007669"/>
    <property type="project" value="InterPro"/>
</dbReference>
<evidence type="ECO:0000313" key="7">
    <source>
        <dbReference type="Proteomes" id="UP000253606"/>
    </source>
</evidence>
<dbReference type="OrthoDB" id="97893at2"/>
<dbReference type="RefSeq" id="WP_114209561.1">
    <property type="nucleotide sequence ID" value="NZ_CP030840.1"/>
</dbReference>
<evidence type="ECO:0000256" key="3">
    <source>
        <dbReference type="ARBA" id="ARBA00023237"/>
    </source>
</evidence>
<reference evidence="6 7" key="1">
    <citation type="journal article" date="2018" name="Front. Microbiol.">
        <title>Hydrolytic Capabilities as a Key to Environmental Success: Chitinolytic and Cellulolytic Acidobacteria From Acidic Sub-arctic Soils and Boreal Peatlands.</title>
        <authorList>
            <person name="Belova S.E."/>
            <person name="Ravin N.V."/>
            <person name="Pankratov T.A."/>
            <person name="Rakitin A.L."/>
            <person name="Ivanova A.A."/>
            <person name="Beletsky A.V."/>
            <person name="Mardanov A.V."/>
            <person name="Sinninghe Damste J.S."/>
            <person name="Dedysh S.N."/>
        </authorList>
    </citation>
    <scope>NUCLEOTIDE SEQUENCE [LARGE SCALE GENOMIC DNA]</scope>
    <source>
        <strain evidence="6 7">SBC82</strain>
    </source>
</reference>
<accession>A0A2Z5G7C1</accession>
<dbReference type="KEGG" id="abas:ACPOL_5631"/>
<dbReference type="InterPro" id="IPR036942">
    <property type="entry name" value="Beta-barrel_TonB_sf"/>
</dbReference>
<name>A0A2Z5G7C1_9BACT</name>
<dbReference type="GO" id="GO:0009279">
    <property type="term" value="C:cell outer membrane"/>
    <property type="evidence" value="ECO:0007669"/>
    <property type="project" value="UniProtKB-SubCell"/>
</dbReference>
<evidence type="ECO:0000256" key="4">
    <source>
        <dbReference type="SAM" id="SignalP"/>
    </source>
</evidence>
<dbReference type="SUPFAM" id="SSF56935">
    <property type="entry name" value="Porins"/>
    <property type="match status" value="1"/>
</dbReference>
<protein>
    <submittedName>
        <fullName evidence="6">Oar protein</fullName>
    </submittedName>
</protein>
<dbReference type="PROSITE" id="PS01156">
    <property type="entry name" value="TONB_DEPENDENT_REC_2"/>
    <property type="match status" value="1"/>
</dbReference>
<keyword evidence="3" id="KW-0998">Cell outer membrane</keyword>
<dbReference type="Gene3D" id="2.40.170.20">
    <property type="entry name" value="TonB-dependent receptor, beta-barrel domain"/>
    <property type="match status" value="1"/>
</dbReference>
<dbReference type="AlphaFoldDB" id="A0A2Z5G7C1"/>
<dbReference type="InterPro" id="IPR013784">
    <property type="entry name" value="Carb-bd-like_fold"/>
</dbReference>
<dbReference type="EMBL" id="CP030840">
    <property type="protein sequence ID" value="AXC14879.1"/>
    <property type="molecule type" value="Genomic_DNA"/>
</dbReference>
<sequence length="1244" mass="133000">MRSRQYIAVLLAILASVSASFPKRASAQQTLGTINGTVTDASGAVIQGVQVNAVNSGTGLARQTSTSGAGTYAFQDLPIGTYALSFIRDGFDTQNYPAIVVQADRTATLNAQLKVGATSTSVQVEATPLLNSTDTTNGYVLDSAQIQETPLGTGSFTQLALLSPGVNADFLADTGTNTGLGNQNIWANGQRLSSNTFTMNSVLANNLFNGASSSQVAANRAVLNTGENFLHRGGTIQTNTSIYDAIGQALPSPPQETIEEIRVNTSMFDAQQGTTAGAHIDVTTMSGTNAVHGSLYGKLANASLNAAPYFFNQDVTIPENQKVPDLHRELFGATLGAPIIKNKLFFFGSYQMTRVRDKLNSISSAYVPTALTNDRSTAGLINAANTYCAAAFNPSNPTAIPTCSATGYTGTVDPIAAKLLSTQLPGNQFLVPSFQSADINGGNANIFGPASTFDATQINGNLDYNVTSTDVLSEKYYFQRDPTTTPFPSQSTSLLGFPQRFGVGSQVASIENNKIFSPNLSWDQKVGFIRMNVQSTTGQPFNAADAGINVFGSPYFPGININDVDGSGDSLGIGPTSNFANTGFVQNTFEGTTDLNWVLGKHTLSFGGNGDFTQMNIINRASQVANLSFSTFSDFLSGTPLRLGEGNSVYFQGASNRYYRAPQVGSYAQDRWKVLDNLTVTLGLRYDWDAGLYEKNGNLVNFNPAQYQYNLSTDTVAASGLVVAGNNKLYHTAGASDSTLTARQWGFGPRIGLAWSPKQNHGSVVFRAGAGMYYDRGEFFTNFSPSAGDGFNGPFGVTLQPPFVQPVLATASSTLENPFGTTPPPIDTNPADFINNLPNQTELIAGTTPYLFGAYNAANKLPYTENWSLDMQWQARPDLAITIGYTGNHGVHQTVPLPFNQPLIATTATPVNGQTYSYGYQVTDASGNPIPNEPVNTPTGGNTDLRVPYIGYSPNSVLWTASGISHYNALLTSVKKTFSHGLQGGVSYTFSHGLDESSGYGLFYNGNNARDLRSGYATSDYDRTHVLTLNYVYQLPQMNINNRTLSKVANGWGWVGLATLESGQPYNVYDFSGSIGSLYFSDNDFLTNPVLPLAPGFSPRQALTGHSGATLGVSAFNPNAFALPRVAPGTEGVPLGDDTESDFGVGGRNIFRGDFQKRADMSLVKETQFADHYDVRFSFDVFNITNTPSFDTPNNNVSTNYNFSAPPTNFNIGTAFSQSSQQIGIIQHTLGSPRQVQFAAKLTF</sequence>
<evidence type="ECO:0000256" key="2">
    <source>
        <dbReference type="ARBA" id="ARBA00023136"/>
    </source>
</evidence>
<evidence type="ECO:0000256" key="1">
    <source>
        <dbReference type="ARBA" id="ARBA00004442"/>
    </source>
</evidence>
<comment type="subcellular location">
    <subcellularLocation>
        <location evidence="1">Cell outer membrane</location>
    </subcellularLocation>
</comment>
<feature type="chain" id="PRO_5016371025" evidence="4">
    <location>
        <begin position="28"/>
        <end position="1244"/>
    </location>
</feature>
<dbReference type="InterPro" id="IPR057601">
    <property type="entry name" value="Oar-like_b-barrel"/>
</dbReference>
<dbReference type="Pfam" id="PF13620">
    <property type="entry name" value="CarboxypepD_reg"/>
    <property type="match status" value="1"/>
</dbReference>